<sequence length="115" mass="12710">MLTILAFFFPHQLSMISGLLGTKPSTSNCDSLPGDPISLPPNEFHIEGYIDFLGIQYKENFLKKLIGNGFHSHKILKLAGLLRANVRGLGLTLGVVTVLFDNIHKYDQYLASLHG</sequence>
<comment type="caution">
    <text evidence="2">The sequence shown here is derived from an EMBL/GenBank/DDBJ whole genome shotgun (WGS) entry which is preliminary data.</text>
</comment>
<keyword evidence="1" id="KW-0732">Signal</keyword>
<dbReference type="EMBL" id="LAVV01011607">
    <property type="protein sequence ID" value="KNZ47589.1"/>
    <property type="molecule type" value="Genomic_DNA"/>
</dbReference>
<reference evidence="2 3" key="1">
    <citation type="submission" date="2015-08" db="EMBL/GenBank/DDBJ databases">
        <title>Next Generation Sequencing and Analysis of the Genome of Puccinia sorghi L Schw, the Causal Agent of Maize Common Rust.</title>
        <authorList>
            <person name="Rochi L."/>
            <person name="Burguener G."/>
            <person name="Darino M."/>
            <person name="Turjanski A."/>
            <person name="Kreff E."/>
            <person name="Dieguez M.J."/>
            <person name="Sacco F."/>
        </authorList>
    </citation>
    <scope>NUCLEOTIDE SEQUENCE [LARGE SCALE GENOMIC DNA]</scope>
    <source>
        <strain evidence="2 3">RO10H11247</strain>
    </source>
</reference>
<gene>
    <name evidence="2" type="ORF">VP01_629g4</name>
</gene>
<proteinExistence type="predicted"/>
<evidence type="ECO:0000313" key="3">
    <source>
        <dbReference type="Proteomes" id="UP000037035"/>
    </source>
</evidence>
<dbReference type="VEuPathDB" id="FungiDB:VP01_629g4"/>
<protein>
    <submittedName>
        <fullName evidence="2">Uncharacterized protein</fullName>
    </submittedName>
</protein>
<feature type="chain" id="PRO_5005567671" evidence="1">
    <location>
        <begin position="22"/>
        <end position="115"/>
    </location>
</feature>
<name>A0A0L6UGA5_9BASI</name>
<evidence type="ECO:0000256" key="1">
    <source>
        <dbReference type="SAM" id="SignalP"/>
    </source>
</evidence>
<dbReference type="AlphaFoldDB" id="A0A0L6UGA5"/>
<dbReference type="Proteomes" id="UP000037035">
    <property type="component" value="Unassembled WGS sequence"/>
</dbReference>
<evidence type="ECO:0000313" key="2">
    <source>
        <dbReference type="EMBL" id="KNZ47589.1"/>
    </source>
</evidence>
<feature type="signal peptide" evidence="1">
    <location>
        <begin position="1"/>
        <end position="21"/>
    </location>
</feature>
<accession>A0A0L6UGA5</accession>
<organism evidence="2 3">
    <name type="scientific">Puccinia sorghi</name>
    <dbReference type="NCBI Taxonomy" id="27349"/>
    <lineage>
        <taxon>Eukaryota</taxon>
        <taxon>Fungi</taxon>
        <taxon>Dikarya</taxon>
        <taxon>Basidiomycota</taxon>
        <taxon>Pucciniomycotina</taxon>
        <taxon>Pucciniomycetes</taxon>
        <taxon>Pucciniales</taxon>
        <taxon>Pucciniaceae</taxon>
        <taxon>Puccinia</taxon>
    </lineage>
</organism>
<keyword evidence="3" id="KW-1185">Reference proteome</keyword>